<dbReference type="Proteomes" id="UP000616151">
    <property type="component" value="Unassembled WGS sequence"/>
</dbReference>
<gene>
    <name evidence="1" type="ORF">JHL16_19925</name>
</gene>
<name>A0ACC5R7I5_9HYPH</name>
<keyword evidence="2" id="KW-1185">Reference proteome</keyword>
<protein>
    <submittedName>
        <fullName evidence="1">HdeD family acid-resistance protein</fullName>
    </submittedName>
</protein>
<evidence type="ECO:0000313" key="1">
    <source>
        <dbReference type="EMBL" id="MBK1868634.1"/>
    </source>
</evidence>
<accession>A0ACC5R7I5</accession>
<evidence type="ECO:0000313" key="2">
    <source>
        <dbReference type="Proteomes" id="UP000616151"/>
    </source>
</evidence>
<dbReference type="EMBL" id="JAENHL010000007">
    <property type="protein sequence ID" value="MBK1868634.1"/>
    <property type="molecule type" value="Genomic_DNA"/>
</dbReference>
<sequence length="200" mass="21660">MSMSLDLAAEVFREAMRETVKRYSLWYLVEGVLLVVAGILAIIYPVISSGAVVILLGWLLIASGLLQGLSLIGARQVPHFWLQLISVILAILIGLLFLRDTTQGLMTLALLLIIFFMMEGISKVVFALTIRPFPNWGWVLASGLVGILLALILWASLPVTAVWLIGVLLGVNLISIGAAIAYLAWQVRKSDAATPTQPPA</sequence>
<organism evidence="1 2">
    <name type="scientific">Taklimakanibacter albus</name>
    <dbReference type="NCBI Taxonomy" id="2800327"/>
    <lineage>
        <taxon>Bacteria</taxon>
        <taxon>Pseudomonadati</taxon>
        <taxon>Pseudomonadota</taxon>
        <taxon>Alphaproteobacteria</taxon>
        <taxon>Hyphomicrobiales</taxon>
        <taxon>Aestuariivirgaceae</taxon>
        <taxon>Taklimakanibacter</taxon>
    </lineage>
</organism>
<reference evidence="1" key="1">
    <citation type="submission" date="2021-01" db="EMBL/GenBank/DDBJ databases">
        <authorList>
            <person name="Sun Q."/>
        </authorList>
    </citation>
    <scope>NUCLEOTIDE SEQUENCE</scope>
    <source>
        <strain evidence="1">YIM B02566</strain>
    </source>
</reference>
<proteinExistence type="predicted"/>
<comment type="caution">
    <text evidence="1">The sequence shown here is derived from an EMBL/GenBank/DDBJ whole genome shotgun (WGS) entry which is preliminary data.</text>
</comment>